<name>A0ABS8QSY1_9PSED</name>
<keyword evidence="3" id="KW-1185">Reference proteome</keyword>
<evidence type="ECO:0000313" key="3">
    <source>
        <dbReference type="Proteomes" id="UP001154922"/>
    </source>
</evidence>
<protein>
    <submittedName>
        <fullName evidence="2">Chemotaxis protein</fullName>
    </submittedName>
</protein>
<reference evidence="2 3" key="2">
    <citation type="journal article" date="2023" name="Plant Pathol.">
        <title>Dismantling and reorganizing Pseudomonas marginalis sensu#lato.</title>
        <authorList>
            <person name="Sawada H."/>
            <person name="Fujikawa T."/>
            <person name="Satou M."/>
        </authorList>
    </citation>
    <scope>NUCLEOTIDE SEQUENCE [LARGE SCALE GENOMIC DNA]</scope>
    <source>
        <strain evidence="2 3">MAFF 311096</strain>
    </source>
</reference>
<gene>
    <name evidence="2" type="ORF">LRQ20_10800</name>
</gene>
<organism evidence="2 3">
    <name type="scientific">Pseudomonas petroselini</name>
    <dbReference type="NCBI Taxonomy" id="2899822"/>
    <lineage>
        <taxon>Bacteria</taxon>
        <taxon>Pseudomonadati</taxon>
        <taxon>Pseudomonadota</taxon>
        <taxon>Gammaproteobacteria</taxon>
        <taxon>Pseudomonadales</taxon>
        <taxon>Pseudomonadaceae</taxon>
        <taxon>Pseudomonas</taxon>
    </lineage>
</organism>
<comment type="caution">
    <text evidence="2">The sequence shown here is derived from an EMBL/GenBank/DDBJ whole genome shotgun (WGS) entry which is preliminary data.</text>
</comment>
<proteinExistence type="predicted"/>
<dbReference type="RefSeq" id="WP_231808341.1">
    <property type="nucleotide sequence ID" value="NZ_JAJOZG010000135.1"/>
</dbReference>
<reference evidence="2 3" key="1">
    <citation type="journal article" date="2022" name="Int. J. Syst. Evol. Microbiol.">
        <title>Pseudomonas petroselini sp. nov., a pathogen causing bacterial rot of parsley in Japan.</title>
        <authorList>
            <person name="Sawada H."/>
            <person name="Fujikawa T."/>
            <person name="Osada S."/>
            <person name="Satou M."/>
        </authorList>
    </citation>
    <scope>NUCLEOTIDE SEQUENCE [LARGE SCALE GENOMIC DNA]</scope>
    <source>
        <strain evidence="2 3">MAFF 311096</strain>
    </source>
</reference>
<feature type="region of interest" description="Disordered" evidence="1">
    <location>
        <begin position="127"/>
        <end position="155"/>
    </location>
</feature>
<evidence type="ECO:0000256" key="1">
    <source>
        <dbReference type="SAM" id="MobiDB-lite"/>
    </source>
</evidence>
<evidence type="ECO:0000313" key="2">
    <source>
        <dbReference type="EMBL" id="MCD7038819.1"/>
    </source>
</evidence>
<dbReference type="Proteomes" id="UP001154922">
    <property type="component" value="Unassembled WGS sequence"/>
</dbReference>
<dbReference type="EMBL" id="JAJOZI010000055">
    <property type="protein sequence ID" value="MCD7038819.1"/>
    <property type="molecule type" value="Genomic_DNA"/>
</dbReference>
<accession>A0ABS8QSY1</accession>
<sequence length="224" mass="24812">MKATTFQTLIVGSLCLAVSGLSGGLYNQYQRVTELENANAQRLQTLDTLQRDSSTLMDAQEKLQYALKDLKQMVDTGEQQANTLDPMLDQWAQEIQELRDGLADRATEADMVALRARLEHVEQQLLELKTQPSLPPPPTPSSAKPKRVARAKPAPLSPPFSVLSVEYRGGERFLAVAPPDSRSLHDIQLLHNGEQFGTWQLKVLEPNAAIFALTAHPDQTVHLP</sequence>